<evidence type="ECO:0000256" key="6">
    <source>
        <dbReference type="ARBA" id="ARBA00022989"/>
    </source>
</evidence>
<evidence type="ECO:0000313" key="14">
    <source>
        <dbReference type="EMBL" id="ACN27690.1"/>
    </source>
</evidence>
<dbReference type="PaxDb" id="4577-GRMZM2G112530_P01"/>
<evidence type="ECO:0000256" key="2">
    <source>
        <dbReference type="ARBA" id="ARBA00022448"/>
    </source>
</evidence>
<dbReference type="ExpressionAtlas" id="C0P3X4">
    <property type="expression patterns" value="baseline and differential"/>
</dbReference>
<dbReference type="SMART" id="SM00664">
    <property type="entry name" value="DoH"/>
    <property type="match status" value="1"/>
</dbReference>
<reference evidence="15 17" key="2">
    <citation type="submission" date="2015-12" db="EMBL/GenBank/DDBJ databases">
        <title>Update maize B73 reference genome by single molecule sequencing technologies.</title>
        <authorList>
            <consortium name="Maize Genome Sequencing Project"/>
            <person name="Ware D."/>
        </authorList>
    </citation>
    <scope>NUCLEOTIDE SEQUENCE [LARGE SCALE GENOMIC DNA]</scope>
    <source>
        <strain evidence="17">cv. B73</strain>
        <tissue evidence="15">Seedling</tissue>
    </source>
</reference>
<feature type="transmembrane region" description="Helical" evidence="10">
    <location>
        <begin position="255"/>
        <end position="276"/>
    </location>
</feature>
<dbReference type="EMBL" id="BT062993">
    <property type="protein sequence ID" value="ACN27690.1"/>
    <property type="molecule type" value="mRNA"/>
</dbReference>
<gene>
    <name evidence="16" type="primary">LOC100282143</name>
    <name evidence="15" type="ORF">ZEAMMB73_Zm00001d003181</name>
</gene>
<dbReference type="PANTHER" id="PTHR23130">
    <property type="entry name" value="CYTOCHROME B561 AND DOMON DOMAIN-CONTAINING PROTEIN"/>
    <property type="match status" value="1"/>
</dbReference>
<dbReference type="Pfam" id="PF03188">
    <property type="entry name" value="Cytochrom_B561"/>
    <property type="match status" value="1"/>
</dbReference>
<evidence type="ECO:0000256" key="9">
    <source>
        <dbReference type="PIRSR" id="PIRSR037471-1"/>
    </source>
</evidence>
<keyword evidence="7 8" id="KW-0472">Membrane</keyword>
<evidence type="ECO:0000256" key="10">
    <source>
        <dbReference type="SAM" id="Phobius"/>
    </source>
</evidence>
<dbReference type="EMBL" id="CM007648">
    <property type="protein sequence ID" value="ONM16318.1"/>
    <property type="molecule type" value="Genomic_DNA"/>
</dbReference>
<reference evidence="16" key="3">
    <citation type="submission" date="2019-07" db="EMBL/GenBank/DDBJ databases">
        <authorList>
            <person name="Seetharam A."/>
            <person name="Woodhouse M."/>
            <person name="Cannon E."/>
        </authorList>
    </citation>
    <scope>NUCLEOTIDE SEQUENCE [LARGE SCALE GENOMIC DNA]</scope>
    <source>
        <strain evidence="16">cv. B73</strain>
    </source>
</reference>
<keyword evidence="9" id="KW-0479">Metal-binding</keyword>
<dbReference type="OMA" id="WNWYHYS"/>
<feature type="transmembrane region" description="Helical" evidence="10">
    <location>
        <begin position="350"/>
        <end position="368"/>
    </location>
</feature>
<dbReference type="Proteomes" id="UP000007305">
    <property type="component" value="Chromosome 2"/>
</dbReference>
<dbReference type="KEGG" id="zma:100282143"/>
<evidence type="ECO:0000256" key="11">
    <source>
        <dbReference type="SAM" id="SignalP"/>
    </source>
</evidence>
<dbReference type="PIRSF" id="PIRSF037471">
    <property type="entry name" value="UCP037471"/>
    <property type="match status" value="1"/>
</dbReference>
<dbReference type="OrthoDB" id="19261at2759"/>
<reference evidence="14" key="1">
    <citation type="journal article" date="2009" name="PLoS Genet.">
        <title>Sequencing, mapping, and analysis of 27,455 maize full-length cDNAs.</title>
        <authorList>
            <person name="Soderlund C."/>
            <person name="Descour A."/>
            <person name="Kudrna D."/>
            <person name="Bomhoff M."/>
            <person name="Boyd L."/>
            <person name="Currie J."/>
            <person name="Angelova A."/>
            <person name="Collura K."/>
            <person name="Wissotski M."/>
            <person name="Ashley E."/>
            <person name="Morrow D."/>
            <person name="Fernandes J."/>
            <person name="Walbot V."/>
            <person name="Yu Y."/>
        </authorList>
    </citation>
    <scope>NUCLEOTIDE SEQUENCE</scope>
    <source>
        <strain evidence="14">B73</strain>
    </source>
</reference>
<dbReference type="RefSeq" id="XP_020403308.1">
    <property type="nucleotide sequence ID" value="XM_020547719.1"/>
</dbReference>
<feature type="transmembrane region" description="Helical" evidence="10">
    <location>
        <begin position="223"/>
        <end position="243"/>
    </location>
</feature>
<evidence type="ECO:0000256" key="8">
    <source>
        <dbReference type="PIRNR" id="PIRNR037471"/>
    </source>
</evidence>
<dbReference type="GO" id="GO:0016020">
    <property type="term" value="C:membrane"/>
    <property type="evidence" value="ECO:0007669"/>
    <property type="project" value="UniProtKB-SubCell"/>
</dbReference>
<dbReference type="RefSeq" id="XP_020403309.1">
    <property type="nucleotide sequence ID" value="XM_020547720.1"/>
</dbReference>
<feature type="binding site" description="axial binding residue" evidence="9">
    <location>
        <position position="286"/>
    </location>
    <ligand>
        <name>heme b</name>
        <dbReference type="ChEBI" id="CHEBI:60344"/>
        <label>1</label>
    </ligand>
    <ligandPart>
        <name>Fe</name>
        <dbReference type="ChEBI" id="CHEBI:18248"/>
    </ligandPart>
</feature>
<feature type="signal peptide" evidence="11">
    <location>
        <begin position="1"/>
        <end position="25"/>
    </location>
</feature>
<evidence type="ECO:0000259" key="13">
    <source>
        <dbReference type="PROSITE" id="PS50939"/>
    </source>
</evidence>
<feature type="binding site" description="axial binding residue" evidence="9">
    <location>
        <position position="322"/>
    </location>
    <ligand>
        <name>heme b</name>
        <dbReference type="ChEBI" id="CHEBI:60344"/>
        <label>1</label>
    </ligand>
    <ligandPart>
        <name>Fe</name>
        <dbReference type="ChEBI" id="CHEBI:18248"/>
    </ligandPart>
</feature>
<feature type="domain" description="DOMON" evidence="12">
    <location>
        <begin position="63"/>
        <end position="176"/>
    </location>
</feature>
<dbReference type="RefSeq" id="XP_020403310.1">
    <property type="nucleotide sequence ID" value="XM_020547721.1"/>
</dbReference>
<feature type="transmembrane region" description="Helical" evidence="10">
    <location>
        <begin position="288"/>
        <end position="305"/>
    </location>
</feature>
<keyword evidence="17" id="KW-1185">Reference proteome</keyword>
<sequence>MAASSGTRSVRLLVLLLCLLGFCVALSHQESAADSCARAKVAVASLVPFDSTSFRCTAAWKQQDFVLRYKNTGPSEWSFILSAPDRGSYVAVGFSGKGAMVGSSAVVGWAANGRGTVKQYYLGGKSPEECAPNRGLLKLVRNRTAVASRSGRLYLAFQLSTDYPQPYLIYAVGPDGSLPQSDSLRLPAHQNMASRSFNYTSGLSYNVAGSGDAAFPPERKHGLLGMMGWGVLMPIGMITARYFRQLDPCWFYTHMAIQVAGYAVGIAGIVLGFRLSEDGLRNVDVHKALGIAILAMASLQVMAILARPDKTSKVRRFWNWYHHNIGRAAILLAIGNIFLGLSIAQETSAYIVSYGVFVAVWVLAVAAFEMKRCYADDD</sequence>
<feature type="binding site" description="axial binding residue" evidence="9">
    <location>
        <position position="254"/>
    </location>
    <ligand>
        <name>heme b</name>
        <dbReference type="ChEBI" id="CHEBI:60344"/>
        <label>1</label>
    </ligand>
    <ligandPart>
        <name>Fe</name>
        <dbReference type="ChEBI" id="CHEBI:18248"/>
    </ligandPart>
</feature>
<protein>
    <recommendedName>
        <fullName evidence="8">Cytochrome b561 and DOMON domain-containing protein</fullName>
    </recommendedName>
</protein>
<feature type="chain" id="PRO_5010827563" description="Cytochrome b561 and DOMON domain-containing protein" evidence="11">
    <location>
        <begin position="26"/>
        <end position="378"/>
    </location>
</feature>
<reference evidence="16" key="4">
    <citation type="submission" date="2021-05" db="UniProtKB">
        <authorList>
            <consortium name="EnsemblPlants"/>
        </authorList>
    </citation>
    <scope>IDENTIFICATION</scope>
    <source>
        <strain evidence="16">cv. B73</strain>
    </source>
</reference>
<comment type="cofactor">
    <cofactor evidence="8">
        <name>heme b</name>
        <dbReference type="ChEBI" id="CHEBI:60344"/>
    </cofactor>
    <text evidence="8">Binds 2 heme b groups non-covalently.</text>
</comment>
<dbReference type="CDD" id="cd09631">
    <property type="entry name" value="DOMON_DOH"/>
    <property type="match status" value="1"/>
</dbReference>
<feature type="domain" description="Cytochrome b561" evidence="13">
    <location>
        <begin position="180"/>
        <end position="377"/>
    </location>
</feature>
<dbReference type="InterPro" id="IPR045266">
    <property type="entry name" value="DOH_DOMON"/>
</dbReference>
<accession>C0P3X4</accession>
<organism evidence="14">
    <name type="scientific">Zea mays</name>
    <name type="common">Maize</name>
    <dbReference type="NCBI Taxonomy" id="4577"/>
    <lineage>
        <taxon>Eukaryota</taxon>
        <taxon>Viridiplantae</taxon>
        <taxon>Streptophyta</taxon>
        <taxon>Embryophyta</taxon>
        <taxon>Tracheophyta</taxon>
        <taxon>Spermatophyta</taxon>
        <taxon>Magnoliopsida</taxon>
        <taxon>Liliopsida</taxon>
        <taxon>Poales</taxon>
        <taxon>Poaceae</taxon>
        <taxon>PACMAD clade</taxon>
        <taxon>Panicoideae</taxon>
        <taxon>Andropogonodae</taxon>
        <taxon>Andropogoneae</taxon>
        <taxon>Tripsacinae</taxon>
        <taxon>Zea</taxon>
    </lineage>
</organism>
<keyword evidence="9" id="KW-0408">Iron</keyword>
<dbReference type="eggNOG" id="KOG4293">
    <property type="taxonomic scope" value="Eukaryota"/>
</dbReference>
<evidence type="ECO:0000313" key="16">
    <source>
        <dbReference type="EnsemblPlants" id="Zm00001eb078640_P001"/>
    </source>
</evidence>
<dbReference type="Pfam" id="PF03351">
    <property type="entry name" value="DOMON"/>
    <property type="match status" value="1"/>
</dbReference>
<dbReference type="PROSITE" id="PS50836">
    <property type="entry name" value="DOMON"/>
    <property type="match status" value="1"/>
</dbReference>
<name>C0P3X4_MAIZE</name>
<dbReference type="PROSITE" id="PS50939">
    <property type="entry name" value="CYTOCHROME_B561"/>
    <property type="match status" value="1"/>
</dbReference>
<evidence type="ECO:0000256" key="3">
    <source>
        <dbReference type="ARBA" id="ARBA00022692"/>
    </source>
</evidence>
<evidence type="ECO:0000256" key="4">
    <source>
        <dbReference type="ARBA" id="ARBA00022729"/>
    </source>
</evidence>
<proteinExistence type="evidence at protein level"/>
<evidence type="ECO:0000256" key="5">
    <source>
        <dbReference type="ARBA" id="ARBA00022982"/>
    </source>
</evidence>
<dbReference type="HOGENOM" id="CLU_036675_0_0_1"/>
<comment type="subcellular location">
    <subcellularLocation>
        <location evidence="1">Membrane</location>
    </subcellularLocation>
</comment>
<dbReference type="CDD" id="cd08760">
    <property type="entry name" value="Cyt_b561_FRRS1_like"/>
    <property type="match status" value="1"/>
</dbReference>
<feature type="binding site" description="axial binding residue" evidence="9">
    <location>
        <position position="221"/>
    </location>
    <ligand>
        <name>heme b</name>
        <dbReference type="ChEBI" id="CHEBI:60344"/>
        <label>1</label>
    </ligand>
    <ligandPart>
        <name>Fe</name>
        <dbReference type="ChEBI" id="CHEBI:18248"/>
    </ligandPart>
</feature>
<dbReference type="SMART" id="SM00665">
    <property type="entry name" value="B561"/>
    <property type="match status" value="1"/>
</dbReference>
<keyword evidence="4 11" id="KW-0732">Signal</keyword>
<keyword evidence="2 8" id="KW-0813">Transport</keyword>
<keyword evidence="5 8" id="KW-0249">Electron transport</keyword>
<keyword evidence="6 10" id="KW-1133">Transmembrane helix</keyword>
<dbReference type="Gramene" id="Zm00001eb078640_T001">
    <property type="protein sequence ID" value="Zm00001eb078640_P001"/>
    <property type="gene ID" value="Zm00001eb078640"/>
</dbReference>
<dbReference type="GO" id="GO:0046872">
    <property type="term" value="F:metal ion binding"/>
    <property type="evidence" value="ECO:0007669"/>
    <property type="project" value="UniProtKB-KW"/>
</dbReference>
<evidence type="ECO:0000256" key="7">
    <source>
        <dbReference type="ARBA" id="ARBA00023136"/>
    </source>
</evidence>
<dbReference type="AlphaFoldDB" id="C0P3X4"/>
<dbReference type="EnsemblPlants" id="Zm00001eb078640_T001">
    <property type="protein sequence ID" value="Zm00001eb078640_P001"/>
    <property type="gene ID" value="Zm00001eb078640"/>
</dbReference>
<keyword evidence="18" id="KW-1267">Proteomics identification</keyword>
<dbReference type="InterPro" id="IPR005018">
    <property type="entry name" value="DOMON_domain"/>
</dbReference>
<dbReference type="RefSeq" id="NP_001148527.2">
    <property type="nucleotide sequence ID" value="NM_001155055.2"/>
</dbReference>
<evidence type="ECO:0000313" key="17">
    <source>
        <dbReference type="Proteomes" id="UP000007305"/>
    </source>
</evidence>
<evidence type="ECO:0007829" key="18">
    <source>
        <dbReference type="PeptideAtlas" id="C0P3X4"/>
    </source>
</evidence>
<evidence type="ECO:0000259" key="12">
    <source>
        <dbReference type="PROSITE" id="PS50836"/>
    </source>
</evidence>
<evidence type="ECO:0000256" key="1">
    <source>
        <dbReference type="ARBA" id="ARBA00004370"/>
    </source>
</evidence>
<dbReference type="GeneID" id="100282143"/>
<evidence type="ECO:0000313" key="15">
    <source>
        <dbReference type="EMBL" id="ONM16318.1"/>
    </source>
</evidence>
<dbReference type="InterPro" id="IPR006593">
    <property type="entry name" value="Cyt_b561/ferric_Rdtase_TM"/>
</dbReference>
<feature type="transmembrane region" description="Helical" evidence="10">
    <location>
        <begin position="325"/>
        <end position="344"/>
    </location>
</feature>
<dbReference type="Gene3D" id="1.20.120.1770">
    <property type="match status" value="1"/>
</dbReference>
<keyword evidence="3 10" id="KW-0812">Transmembrane</keyword>
<dbReference type="PANTHER" id="PTHR23130:SF224">
    <property type="entry name" value="CYTOCHROME B561 AND DOMON DOMAIN-CONTAINING PROTEIN"/>
    <property type="match status" value="1"/>
</dbReference>
<dbReference type="InterPro" id="IPR017214">
    <property type="entry name" value="UCP037471"/>
</dbReference>